<dbReference type="CDD" id="cd13692">
    <property type="entry name" value="PBP2_BztA"/>
    <property type="match status" value="1"/>
</dbReference>
<dbReference type="Pfam" id="PF00497">
    <property type="entry name" value="SBP_bac_3"/>
    <property type="match status" value="1"/>
</dbReference>
<keyword evidence="7" id="KW-1185">Reference proteome</keyword>
<evidence type="ECO:0000256" key="1">
    <source>
        <dbReference type="ARBA" id="ARBA00010333"/>
    </source>
</evidence>
<feature type="chain" id="PRO_5040927595" evidence="4">
    <location>
        <begin position="28"/>
        <end position="339"/>
    </location>
</feature>
<evidence type="ECO:0000313" key="7">
    <source>
        <dbReference type="Proteomes" id="UP001141619"/>
    </source>
</evidence>
<name>A0A9X3Z749_9PROT</name>
<dbReference type="AlphaFoldDB" id="A0A9X3Z749"/>
<organism evidence="6 7">
    <name type="scientific">Govanella unica</name>
    <dbReference type="NCBI Taxonomy" id="2975056"/>
    <lineage>
        <taxon>Bacteria</taxon>
        <taxon>Pseudomonadati</taxon>
        <taxon>Pseudomonadota</taxon>
        <taxon>Alphaproteobacteria</taxon>
        <taxon>Emcibacterales</taxon>
        <taxon>Govanellaceae</taxon>
        <taxon>Govanella</taxon>
    </lineage>
</organism>
<evidence type="ECO:0000256" key="4">
    <source>
        <dbReference type="SAM" id="SignalP"/>
    </source>
</evidence>
<protein>
    <submittedName>
        <fullName evidence="6">Amino acid ABC transporter substrate-binding protein</fullName>
    </submittedName>
</protein>
<dbReference type="InterPro" id="IPR001638">
    <property type="entry name" value="Solute-binding_3/MltF_N"/>
</dbReference>
<feature type="domain" description="Solute-binding protein family 3/N-terminal" evidence="5">
    <location>
        <begin position="38"/>
        <end position="266"/>
    </location>
</feature>
<evidence type="ECO:0000256" key="3">
    <source>
        <dbReference type="ARBA" id="ARBA00022729"/>
    </source>
</evidence>
<evidence type="ECO:0000313" key="6">
    <source>
        <dbReference type="EMBL" id="MDA5193875.1"/>
    </source>
</evidence>
<evidence type="ECO:0000256" key="2">
    <source>
        <dbReference type="ARBA" id="ARBA00022448"/>
    </source>
</evidence>
<reference evidence="6" key="2">
    <citation type="journal article" date="2023" name="Syst. Appl. Microbiol.">
        <title>Govania unica gen. nov., sp. nov., a rare biosphere bacterium that represents a novel family in the class Alphaproteobacteria.</title>
        <authorList>
            <person name="Vandamme P."/>
            <person name="Peeters C."/>
            <person name="Hettiarachchi A."/>
            <person name="Cnockaert M."/>
            <person name="Carlier A."/>
        </authorList>
    </citation>
    <scope>NUCLEOTIDE SEQUENCE</scope>
    <source>
        <strain evidence="6">LMG 31809</strain>
    </source>
</reference>
<comment type="caution">
    <text evidence="6">The sequence shown here is derived from an EMBL/GenBank/DDBJ whole genome shotgun (WGS) entry which is preliminary data.</text>
</comment>
<dbReference type="Gene3D" id="3.40.190.10">
    <property type="entry name" value="Periplasmic binding protein-like II"/>
    <property type="match status" value="2"/>
</dbReference>
<dbReference type="RefSeq" id="WP_274943567.1">
    <property type="nucleotide sequence ID" value="NZ_JANWOI010000002.1"/>
</dbReference>
<proteinExistence type="inferred from homology"/>
<dbReference type="InterPro" id="IPR051455">
    <property type="entry name" value="Bact_solute-bind_prot3"/>
</dbReference>
<dbReference type="SUPFAM" id="SSF53850">
    <property type="entry name" value="Periplasmic binding protein-like II"/>
    <property type="match status" value="1"/>
</dbReference>
<accession>A0A9X3Z749</accession>
<keyword evidence="3 4" id="KW-0732">Signal</keyword>
<gene>
    <name evidence="6" type="ORF">NYP16_07915</name>
</gene>
<feature type="signal peptide" evidence="4">
    <location>
        <begin position="1"/>
        <end position="27"/>
    </location>
</feature>
<dbReference type="SMART" id="SM00062">
    <property type="entry name" value="PBPb"/>
    <property type="match status" value="1"/>
</dbReference>
<sequence length="339" mass="37567">MIKSQLLTAYVAFFFVTAAALCFSAQADTLSEIKQRGYLRCGITESGAGFSYINAKGERAGFEIEHCKTLAAAIFGKFKVDYIMATPQTAFTLLQSGGIDVFPSGATWSFLRDASLGLDFAGVYFLDGQGFMVRKKTGVKQVADLDGATICVMQGTTLEQNLADYFDGKSLRYSLITFADTDKALEAYQADRCDAVTMHRSALAARGAGMHDRDQHVILAEVISNEPQGPMVRQGDARWRDIVLWAFNVRVAAEEHGVTQANVEEMRRNSPNREVQRMLGRYGKFGEAIGLSNEWAYDIIRLVGNYEDIWNRNLAPIGLERGPNRLFKDGGLMFALPFR</sequence>
<keyword evidence="2" id="KW-0813">Transport</keyword>
<dbReference type="PANTHER" id="PTHR30085:SF7">
    <property type="entry name" value="AMINO-ACID ABC TRANSPORTER-BINDING PROTEIN YHDW-RELATED"/>
    <property type="match status" value="1"/>
</dbReference>
<reference evidence="6" key="1">
    <citation type="submission" date="2022-08" db="EMBL/GenBank/DDBJ databases">
        <authorList>
            <person name="Vandamme P."/>
            <person name="Hettiarachchi A."/>
            <person name="Peeters C."/>
            <person name="Cnockaert M."/>
            <person name="Carlier A."/>
        </authorList>
    </citation>
    <scope>NUCLEOTIDE SEQUENCE</scope>
    <source>
        <strain evidence="6">LMG 31809</strain>
    </source>
</reference>
<comment type="similarity">
    <text evidence="1">Belongs to the bacterial solute-binding protein 3 family.</text>
</comment>
<dbReference type="Proteomes" id="UP001141619">
    <property type="component" value="Unassembled WGS sequence"/>
</dbReference>
<evidence type="ECO:0000259" key="5">
    <source>
        <dbReference type="SMART" id="SM00062"/>
    </source>
</evidence>
<dbReference type="GO" id="GO:0006865">
    <property type="term" value="P:amino acid transport"/>
    <property type="evidence" value="ECO:0007669"/>
    <property type="project" value="TreeGrafter"/>
</dbReference>
<dbReference type="PANTHER" id="PTHR30085">
    <property type="entry name" value="AMINO ACID ABC TRANSPORTER PERMEASE"/>
    <property type="match status" value="1"/>
</dbReference>
<dbReference type="EMBL" id="JANWOI010000002">
    <property type="protein sequence ID" value="MDA5193875.1"/>
    <property type="molecule type" value="Genomic_DNA"/>
</dbReference>